<feature type="modified residue" description="4-aspartylphosphate" evidence="2">
    <location>
        <position position="57"/>
    </location>
</feature>
<dbReference type="PROSITE" id="PS50110">
    <property type="entry name" value="RESPONSE_REGULATORY"/>
    <property type="match status" value="1"/>
</dbReference>
<dbReference type="PANTHER" id="PTHR44591:SF20">
    <property type="entry name" value="PROTEIN PILH"/>
    <property type="match status" value="1"/>
</dbReference>
<evidence type="ECO:0000259" key="3">
    <source>
        <dbReference type="PROSITE" id="PS50110"/>
    </source>
</evidence>
<dbReference type="SMART" id="SM00448">
    <property type="entry name" value="REC"/>
    <property type="match status" value="1"/>
</dbReference>
<evidence type="ECO:0000256" key="2">
    <source>
        <dbReference type="PROSITE-ProRule" id="PRU00169"/>
    </source>
</evidence>
<reference evidence="5" key="1">
    <citation type="journal article" date="2019" name="Int. J. Syst. Evol. Microbiol.">
        <title>The Global Catalogue of Microorganisms (GCM) 10K type strain sequencing project: providing services to taxonomists for standard genome sequencing and annotation.</title>
        <authorList>
            <consortium name="The Broad Institute Genomics Platform"/>
            <consortium name="The Broad Institute Genome Sequencing Center for Infectious Disease"/>
            <person name="Wu L."/>
            <person name="Ma J."/>
        </authorList>
    </citation>
    <scope>NUCLEOTIDE SEQUENCE [LARGE SCALE GENOMIC DNA]</scope>
    <source>
        <strain evidence="5">CGMCC 1.12479</strain>
    </source>
</reference>
<name>A0ABQ1ND83_9BACT</name>
<keyword evidence="5" id="KW-1185">Reference proteome</keyword>
<dbReference type="Pfam" id="PF00072">
    <property type="entry name" value="Response_reg"/>
    <property type="match status" value="1"/>
</dbReference>
<dbReference type="InterPro" id="IPR050595">
    <property type="entry name" value="Bact_response_regulator"/>
</dbReference>
<dbReference type="SUPFAM" id="SSF52172">
    <property type="entry name" value="CheY-like"/>
    <property type="match status" value="1"/>
</dbReference>
<dbReference type="SMART" id="SM00850">
    <property type="entry name" value="LytTR"/>
    <property type="match status" value="1"/>
</dbReference>
<feature type="domain" description="Response regulatory" evidence="3">
    <location>
        <begin position="6"/>
        <end position="118"/>
    </location>
</feature>
<dbReference type="Gene3D" id="2.40.50.1020">
    <property type="entry name" value="LytTr DNA-binding domain"/>
    <property type="match status" value="1"/>
</dbReference>
<dbReference type="GO" id="GO:0003677">
    <property type="term" value="F:DNA binding"/>
    <property type="evidence" value="ECO:0007669"/>
    <property type="project" value="UniProtKB-KW"/>
</dbReference>
<dbReference type="Pfam" id="PF04397">
    <property type="entry name" value="LytTR"/>
    <property type="match status" value="1"/>
</dbReference>
<dbReference type="PANTHER" id="PTHR44591">
    <property type="entry name" value="STRESS RESPONSE REGULATOR PROTEIN 1"/>
    <property type="match status" value="1"/>
</dbReference>
<organism evidence="4 5">
    <name type="scientific">Belliella aquatica</name>
    <dbReference type="NCBI Taxonomy" id="1323734"/>
    <lineage>
        <taxon>Bacteria</taxon>
        <taxon>Pseudomonadati</taxon>
        <taxon>Bacteroidota</taxon>
        <taxon>Cytophagia</taxon>
        <taxon>Cytophagales</taxon>
        <taxon>Cyclobacteriaceae</taxon>
        <taxon>Belliella</taxon>
    </lineage>
</organism>
<dbReference type="InterPro" id="IPR011006">
    <property type="entry name" value="CheY-like_superfamily"/>
</dbReference>
<comment type="caution">
    <text evidence="4">The sequence shown here is derived from an EMBL/GenBank/DDBJ whole genome shotgun (WGS) entry which is preliminary data.</text>
</comment>
<dbReference type="EMBL" id="BMFD01000030">
    <property type="protein sequence ID" value="GGC55206.1"/>
    <property type="molecule type" value="Genomic_DNA"/>
</dbReference>
<accession>A0ABQ1ND83</accession>
<dbReference type="InterPro" id="IPR007492">
    <property type="entry name" value="LytTR_DNA-bd_dom"/>
</dbReference>
<keyword evidence="1 2" id="KW-0597">Phosphoprotein</keyword>
<evidence type="ECO:0000313" key="5">
    <source>
        <dbReference type="Proteomes" id="UP000635885"/>
    </source>
</evidence>
<protein>
    <submittedName>
        <fullName evidence="4">DNA-binding response regulator</fullName>
    </submittedName>
</protein>
<proteinExistence type="predicted"/>
<evidence type="ECO:0000256" key="1">
    <source>
        <dbReference type="ARBA" id="ARBA00022553"/>
    </source>
</evidence>
<dbReference type="InterPro" id="IPR001789">
    <property type="entry name" value="Sig_transdc_resp-reg_receiver"/>
</dbReference>
<dbReference type="Proteomes" id="UP000635885">
    <property type="component" value="Unassembled WGS sequence"/>
</dbReference>
<keyword evidence="4" id="KW-0238">DNA-binding</keyword>
<dbReference type="Gene3D" id="3.40.50.2300">
    <property type="match status" value="1"/>
</dbReference>
<gene>
    <name evidence="4" type="ORF">GCM10010993_36890</name>
</gene>
<dbReference type="RefSeq" id="WP_188444602.1">
    <property type="nucleotide sequence ID" value="NZ_BMFD01000030.1"/>
</dbReference>
<sequence length="245" mass="27855">MDKRFSIGVLDDEPKALELMEHYIKSDSEFSVSFLLDNPVQAMEKAISENVDLMITDIHMPTTNGIWVAQQMIEHNIAVAITSGVWESAHMCINMDIVGFIHKPLTRKGITDILEKFKSLKSLNPSINTSPKTPDLYFIKYANPLTLIAINPLDILFVKGGKDFAEINFIKNSQNKKTLIRITLVEIIKTFHNPYLIQIHKSYIINTQKILKCDYAKVLLEEDVEIPIGPSFRSELFNFLGSKTL</sequence>
<evidence type="ECO:0000313" key="4">
    <source>
        <dbReference type="EMBL" id="GGC55206.1"/>
    </source>
</evidence>